<dbReference type="Gene3D" id="3.90.1150.10">
    <property type="entry name" value="Aspartate Aminotransferase, domain 1"/>
    <property type="match status" value="1"/>
</dbReference>
<organism evidence="12 13">
    <name type="scientific">Nocardiopsis eucommiae</name>
    <dbReference type="NCBI Taxonomy" id="2831970"/>
    <lineage>
        <taxon>Bacteria</taxon>
        <taxon>Bacillati</taxon>
        <taxon>Actinomycetota</taxon>
        <taxon>Actinomycetes</taxon>
        <taxon>Streptosporangiales</taxon>
        <taxon>Nocardiopsidaceae</taxon>
        <taxon>Nocardiopsis</taxon>
    </lineage>
</organism>
<evidence type="ECO:0000256" key="3">
    <source>
        <dbReference type="ARBA" id="ARBA00022576"/>
    </source>
</evidence>
<keyword evidence="13" id="KW-1185">Reference proteome</keyword>
<dbReference type="InterPro" id="IPR050106">
    <property type="entry name" value="HistidinolP_aminotransfase"/>
</dbReference>
<dbReference type="Pfam" id="PF00155">
    <property type="entry name" value="Aminotran_1_2"/>
    <property type="match status" value="1"/>
</dbReference>
<feature type="compositionally biased region" description="Basic and acidic residues" evidence="10">
    <location>
        <begin position="1"/>
        <end position="16"/>
    </location>
</feature>
<evidence type="ECO:0000256" key="8">
    <source>
        <dbReference type="ARBA" id="ARBA00047481"/>
    </source>
</evidence>
<evidence type="ECO:0000259" key="11">
    <source>
        <dbReference type="Pfam" id="PF00155"/>
    </source>
</evidence>
<dbReference type="PANTHER" id="PTHR43643:SF6">
    <property type="entry name" value="HISTIDINOL-PHOSPHATE AMINOTRANSFERASE"/>
    <property type="match status" value="1"/>
</dbReference>
<comment type="pathway">
    <text evidence="1">Amino-acid biosynthesis; L-histidine biosynthesis; L-histidine from 5-phospho-alpha-D-ribose 1-diphosphate: step 7/9.</text>
</comment>
<dbReference type="KEGG" id="nec:KGD82_24765"/>
<reference evidence="12" key="1">
    <citation type="submission" date="2021-05" db="EMBL/GenBank/DDBJ databases">
        <authorList>
            <person name="Kaiqin L."/>
            <person name="Jian G."/>
        </authorList>
    </citation>
    <scope>NUCLEOTIDE SEQUENCE</scope>
    <source>
        <strain evidence="12">HDS5</strain>
    </source>
</reference>
<name>A0A975L9Q0_9ACTN</name>
<proteinExistence type="inferred from homology"/>
<dbReference type="SUPFAM" id="SSF53383">
    <property type="entry name" value="PLP-dependent transferases"/>
    <property type="match status" value="1"/>
</dbReference>
<gene>
    <name evidence="12" type="ORF">KGD82_24765</name>
</gene>
<dbReference type="EC" id="2.6.1.-" evidence="9"/>
<dbReference type="GO" id="GO:0000105">
    <property type="term" value="P:L-histidine biosynthetic process"/>
    <property type="evidence" value="ECO:0007669"/>
    <property type="project" value="UniProtKB-KW"/>
</dbReference>
<dbReference type="InterPro" id="IPR015424">
    <property type="entry name" value="PyrdxlP-dep_Trfase"/>
</dbReference>
<dbReference type="GO" id="GO:0004400">
    <property type="term" value="F:histidinol-phosphate transaminase activity"/>
    <property type="evidence" value="ECO:0007669"/>
    <property type="project" value="UniProtKB-EC"/>
</dbReference>
<accession>A0A975L9Q0</accession>
<keyword evidence="4" id="KW-0028">Amino-acid biosynthesis</keyword>
<dbReference type="InterPro" id="IPR004839">
    <property type="entry name" value="Aminotransferase_I/II_large"/>
</dbReference>
<dbReference type="GO" id="GO:0030170">
    <property type="term" value="F:pyridoxal phosphate binding"/>
    <property type="evidence" value="ECO:0007669"/>
    <property type="project" value="InterPro"/>
</dbReference>
<feature type="region of interest" description="Disordered" evidence="10">
    <location>
        <begin position="339"/>
        <end position="360"/>
    </location>
</feature>
<protein>
    <recommendedName>
        <fullName evidence="9">Aminotransferase</fullName>
        <ecNumber evidence="9">2.6.1.-</ecNumber>
    </recommendedName>
</protein>
<comment type="cofactor">
    <cofactor evidence="9">
        <name>pyridoxal 5'-phosphate</name>
        <dbReference type="ChEBI" id="CHEBI:597326"/>
    </cofactor>
</comment>
<keyword evidence="3 9" id="KW-0032">Aminotransferase</keyword>
<sequence>MIETRAKSEREPEPGKTAELSSNESPAGPPPSAVDRLLALQNSLHRYPRGASALLREEIAAHWRVRPESLVLTNGVDEAIDLLTSLTDRVWCTVPGFDAFWTRPEIHGLPTTRLPLREDGQPTVGPERVGPHGVAFVARPNNPTGTVVASEWLDALPSRVDLVCVDETYVDFSEEPGYVPRLGEWENLCVFRSLSKALGLAGLRLGVLAAPPLLAARLRERQRFYSADAVSLHVAAAAITDDTYLAGHRAQVVRGRERLVEILGASGLFVEVRRTQTNFVIARCQDPAEAVRVEEWLSARGVHVHECSLLGYPGRLRVSVGTDEEIALLSGLLAELARKGAPDPRPGVNPGVRGEGPPGR</sequence>
<evidence type="ECO:0000256" key="5">
    <source>
        <dbReference type="ARBA" id="ARBA00022679"/>
    </source>
</evidence>
<dbReference type="PANTHER" id="PTHR43643">
    <property type="entry name" value="HISTIDINOL-PHOSPHATE AMINOTRANSFERASE 2"/>
    <property type="match status" value="1"/>
</dbReference>
<keyword evidence="5 9" id="KW-0808">Transferase</keyword>
<evidence type="ECO:0000313" key="13">
    <source>
        <dbReference type="Proteomes" id="UP000682416"/>
    </source>
</evidence>
<evidence type="ECO:0000256" key="10">
    <source>
        <dbReference type="SAM" id="MobiDB-lite"/>
    </source>
</evidence>
<dbReference type="EMBL" id="CP074402">
    <property type="protein sequence ID" value="QVJ01307.1"/>
    <property type="molecule type" value="Genomic_DNA"/>
</dbReference>
<dbReference type="InterPro" id="IPR015421">
    <property type="entry name" value="PyrdxlP-dep_Trfase_major"/>
</dbReference>
<comment type="similarity">
    <text evidence="9">Belongs to the class-I pyridoxal-phosphate-dependent aminotransferase family.</text>
</comment>
<dbReference type="InterPro" id="IPR004838">
    <property type="entry name" value="NHTrfase_class1_PyrdxlP-BS"/>
</dbReference>
<evidence type="ECO:0000256" key="6">
    <source>
        <dbReference type="ARBA" id="ARBA00022898"/>
    </source>
</evidence>
<evidence type="ECO:0000313" key="12">
    <source>
        <dbReference type="EMBL" id="QVJ01307.1"/>
    </source>
</evidence>
<dbReference type="Proteomes" id="UP000682416">
    <property type="component" value="Chromosome"/>
</dbReference>
<evidence type="ECO:0000256" key="7">
    <source>
        <dbReference type="ARBA" id="ARBA00023102"/>
    </source>
</evidence>
<evidence type="ECO:0000256" key="4">
    <source>
        <dbReference type="ARBA" id="ARBA00022605"/>
    </source>
</evidence>
<dbReference type="Gene3D" id="3.40.640.10">
    <property type="entry name" value="Type I PLP-dependent aspartate aminotransferase-like (Major domain)"/>
    <property type="match status" value="1"/>
</dbReference>
<evidence type="ECO:0000256" key="1">
    <source>
        <dbReference type="ARBA" id="ARBA00005011"/>
    </source>
</evidence>
<evidence type="ECO:0000256" key="9">
    <source>
        <dbReference type="RuleBase" id="RU000481"/>
    </source>
</evidence>
<feature type="domain" description="Aminotransferase class I/classII large" evidence="11">
    <location>
        <begin position="19"/>
        <end position="326"/>
    </location>
</feature>
<dbReference type="CDD" id="cd00609">
    <property type="entry name" value="AAT_like"/>
    <property type="match status" value="1"/>
</dbReference>
<keyword evidence="6" id="KW-0663">Pyridoxal phosphate</keyword>
<comment type="similarity">
    <text evidence="2">Belongs to the class-II pyridoxal-phosphate-dependent aminotransferase family. Histidinol-phosphate aminotransferase subfamily.</text>
</comment>
<evidence type="ECO:0000256" key="2">
    <source>
        <dbReference type="ARBA" id="ARBA00007970"/>
    </source>
</evidence>
<feature type="region of interest" description="Disordered" evidence="10">
    <location>
        <begin position="1"/>
        <end position="33"/>
    </location>
</feature>
<dbReference type="InterPro" id="IPR015422">
    <property type="entry name" value="PyrdxlP-dep_Trfase_small"/>
</dbReference>
<comment type="catalytic activity">
    <reaction evidence="8">
        <text>L-histidinol phosphate + 2-oxoglutarate = 3-(imidazol-4-yl)-2-oxopropyl phosphate + L-glutamate</text>
        <dbReference type="Rhea" id="RHEA:23744"/>
        <dbReference type="ChEBI" id="CHEBI:16810"/>
        <dbReference type="ChEBI" id="CHEBI:29985"/>
        <dbReference type="ChEBI" id="CHEBI:57766"/>
        <dbReference type="ChEBI" id="CHEBI:57980"/>
        <dbReference type="EC" id="2.6.1.9"/>
    </reaction>
</comment>
<dbReference type="PROSITE" id="PS00105">
    <property type="entry name" value="AA_TRANSFER_CLASS_1"/>
    <property type="match status" value="1"/>
</dbReference>
<keyword evidence="7" id="KW-0368">Histidine biosynthesis</keyword>
<dbReference type="AlphaFoldDB" id="A0A975L9Q0"/>